<dbReference type="Gene3D" id="1.10.287.3510">
    <property type="match status" value="1"/>
</dbReference>
<evidence type="ECO:0000256" key="8">
    <source>
        <dbReference type="ARBA" id="ARBA00023136"/>
    </source>
</evidence>
<keyword evidence="11" id="KW-0496">Mitochondrion</keyword>
<dbReference type="Pfam" id="PF00420">
    <property type="entry name" value="Oxidored_q2"/>
    <property type="match status" value="1"/>
</dbReference>
<keyword evidence="5" id="KW-1278">Translocase</keyword>
<dbReference type="AlphaFoldDB" id="A0A0C4ZQ69"/>
<keyword evidence="4 10" id="KW-0812">Transmembrane</keyword>
<feature type="transmembrane region" description="Helical" evidence="10">
    <location>
        <begin position="14"/>
        <end position="34"/>
    </location>
</feature>
<dbReference type="EMBL" id="KP098538">
    <property type="protein sequence ID" value="AJJ48393.1"/>
    <property type="molecule type" value="Genomic_DNA"/>
</dbReference>
<evidence type="ECO:0000256" key="2">
    <source>
        <dbReference type="ARBA" id="ARBA00010519"/>
    </source>
</evidence>
<protein>
    <recommendedName>
        <fullName evidence="3">NADH-ubiquinone oxidoreductase chain 4L</fullName>
    </recommendedName>
    <alternativeName>
        <fullName evidence="9">NADH dehydrogenase subunit 4L</fullName>
    </alternativeName>
</protein>
<evidence type="ECO:0000256" key="4">
    <source>
        <dbReference type="ARBA" id="ARBA00022692"/>
    </source>
</evidence>
<gene>
    <name evidence="11" type="primary">ND4L</name>
</gene>
<evidence type="ECO:0000256" key="3">
    <source>
        <dbReference type="ARBA" id="ARBA00016612"/>
    </source>
</evidence>
<feature type="transmembrane region" description="Helical" evidence="10">
    <location>
        <begin position="46"/>
        <end position="70"/>
    </location>
</feature>
<organism evidence="11">
    <name type="scientific">Radix sp. MOTU3</name>
    <dbReference type="NCBI Taxonomy" id="1566018"/>
    <lineage>
        <taxon>Eukaryota</taxon>
        <taxon>Metazoa</taxon>
        <taxon>Spiralia</taxon>
        <taxon>Lophotrochozoa</taxon>
        <taxon>Mollusca</taxon>
        <taxon>Gastropoda</taxon>
        <taxon>Heterobranchia</taxon>
        <taxon>Euthyneura</taxon>
        <taxon>Panpulmonata</taxon>
        <taxon>Hygrophila</taxon>
        <taxon>Lymnaeoidea</taxon>
        <taxon>Lymnaeidae</taxon>
        <taxon>Radix</taxon>
    </lineage>
</organism>
<keyword evidence="6 10" id="KW-1133">Transmembrane helix</keyword>
<evidence type="ECO:0000256" key="1">
    <source>
        <dbReference type="ARBA" id="ARBA00004141"/>
    </source>
</evidence>
<geneLocation type="mitochondrion" evidence="11"/>
<keyword evidence="7" id="KW-0520">NAD</keyword>
<name>A0A0C4ZQ69_9GAST</name>
<comment type="subcellular location">
    <subcellularLocation>
        <location evidence="1">Membrane</location>
        <topology evidence="1">Multi-pass membrane protein</topology>
    </subcellularLocation>
</comment>
<keyword evidence="8 10" id="KW-0472">Membrane</keyword>
<dbReference type="InterPro" id="IPR039428">
    <property type="entry name" value="NUOK/Mnh_C1-like"/>
</dbReference>
<evidence type="ECO:0000256" key="6">
    <source>
        <dbReference type="ARBA" id="ARBA00022989"/>
    </source>
</evidence>
<evidence type="ECO:0000256" key="9">
    <source>
        <dbReference type="ARBA" id="ARBA00031586"/>
    </source>
</evidence>
<accession>A0A0C4ZQ69</accession>
<comment type="similarity">
    <text evidence="2">Belongs to the complex I subunit 4L family.</text>
</comment>
<proteinExistence type="inferred from homology"/>
<evidence type="ECO:0000256" key="7">
    <source>
        <dbReference type="ARBA" id="ARBA00023027"/>
    </source>
</evidence>
<evidence type="ECO:0000256" key="5">
    <source>
        <dbReference type="ARBA" id="ARBA00022967"/>
    </source>
</evidence>
<reference evidence="11" key="1">
    <citation type="journal article" date="2015" name="BMC Evol. Biol.">
        <title>Positive selection in development and growth rate regulation genes involved in species divergence of the genus Radix.</title>
        <authorList>
            <person name="Feldmeyer B."/>
            <person name="Greshake B."/>
            <person name="Funke E."/>
            <person name="Ebersberger I."/>
            <person name="Pfenninger M."/>
        </authorList>
    </citation>
    <scope>NUCLEOTIDE SEQUENCE</scope>
    <source>
        <strain evidence="11">FEL</strain>
    </source>
</reference>
<evidence type="ECO:0000313" key="11">
    <source>
        <dbReference type="EMBL" id="AJJ48393.1"/>
    </source>
</evidence>
<sequence length="138" mass="16380">MFVLFFCLTFFRNFYYILNLLIILEAMMLSLIMFNFCLNLIYSSEFLMLILLTFAACEAALGLSILVSFLRVRGNNFLSSITSTNWFAKNTCCWKDIFFTYPDKYLYLVKWGFYSSDTTSYTNFNGFFFINTLYVSYY</sequence>
<dbReference type="GO" id="GO:0016020">
    <property type="term" value="C:membrane"/>
    <property type="evidence" value="ECO:0007669"/>
    <property type="project" value="UniProtKB-SubCell"/>
</dbReference>
<evidence type="ECO:0000256" key="10">
    <source>
        <dbReference type="SAM" id="Phobius"/>
    </source>
</evidence>